<dbReference type="RefSeq" id="WP_167615979.1">
    <property type="nucleotide sequence ID" value="NZ_JAAUVV010000004.1"/>
</dbReference>
<evidence type="ECO:0000256" key="2">
    <source>
        <dbReference type="ARBA" id="ARBA00022679"/>
    </source>
</evidence>
<keyword evidence="1" id="KW-0328">Glycosyltransferase</keyword>
<dbReference type="Proteomes" id="UP000591626">
    <property type="component" value="Unassembled WGS sequence"/>
</dbReference>
<accession>A0AAP7CBN0</accession>
<dbReference type="SUPFAM" id="SSF53756">
    <property type="entry name" value="UDP-Glycosyltransferase/glycogen phosphorylase"/>
    <property type="match status" value="1"/>
</dbReference>
<protein>
    <submittedName>
        <fullName evidence="4">Glycosyltransferase family 4 protein</fullName>
    </submittedName>
</protein>
<feature type="domain" description="Glycosyltransferase subfamily 4-like N-terminal" evidence="3">
    <location>
        <begin position="14"/>
        <end position="174"/>
    </location>
</feature>
<dbReference type="PANTHER" id="PTHR45947:SF3">
    <property type="entry name" value="SULFOQUINOVOSYL TRANSFERASE SQD2"/>
    <property type="match status" value="1"/>
</dbReference>
<dbReference type="Gene3D" id="3.40.50.2000">
    <property type="entry name" value="Glycogen Phosphorylase B"/>
    <property type="match status" value="2"/>
</dbReference>
<sequence length="359" mass="38725">MRVGLVCSYSFDEPGGVQAHVLDLAERLREMGHHSEVLGPASADTPLPEWVTRGGPAVPIPYNGSVARLSFGPRVVRTTKRFIELGDFDVLHIHEPNSPGYAMVANRIAAGPIVATYHTSAESSYALKVALPALRANLEKIRAGIAVSELAWQWQAEQIGTDPVIIPNGVDTRRFARARGVRNDSSDVEVVFLGRLDEPRKGLDVFLAALERLPRLPQVTVMGGGAAREMDGVRFAGKVTEDEKVEILGRADIFVAPNLGGESFGIILVEAMAAGCAVVASDIPAFAAVGSDAVAFFPPGDADALAQQLQLLIDDATYRNDLINRGARRATEFDWAVVANRICAVYEAVSYNEKVRIER</sequence>
<evidence type="ECO:0000313" key="4">
    <source>
        <dbReference type="EMBL" id="NJJ03392.1"/>
    </source>
</evidence>
<dbReference type="InterPro" id="IPR028098">
    <property type="entry name" value="Glyco_trans_4-like_N"/>
</dbReference>
<dbReference type="GO" id="GO:1903509">
    <property type="term" value="P:liposaccharide metabolic process"/>
    <property type="evidence" value="ECO:0007669"/>
    <property type="project" value="UniProtKB-ARBA"/>
</dbReference>
<proteinExistence type="predicted"/>
<dbReference type="CDD" id="cd03801">
    <property type="entry name" value="GT4_PimA-like"/>
    <property type="match status" value="1"/>
</dbReference>
<name>A0AAP7CBN0_9CORY</name>
<dbReference type="InterPro" id="IPR050194">
    <property type="entry name" value="Glycosyltransferase_grp1"/>
</dbReference>
<evidence type="ECO:0000313" key="5">
    <source>
        <dbReference type="Proteomes" id="UP000591626"/>
    </source>
</evidence>
<evidence type="ECO:0000256" key="1">
    <source>
        <dbReference type="ARBA" id="ARBA00022676"/>
    </source>
</evidence>
<dbReference type="PANTHER" id="PTHR45947">
    <property type="entry name" value="SULFOQUINOVOSYL TRANSFERASE SQD2"/>
    <property type="match status" value="1"/>
</dbReference>
<comment type="caution">
    <text evidence="4">The sequence shown here is derived from an EMBL/GenBank/DDBJ whole genome shotgun (WGS) entry which is preliminary data.</text>
</comment>
<dbReference type="EMBL" id="JAAUVV010000004">
    <property type="protein sequence ID" value="NJJ03392.1"/>
    <property type="molecule type" value="Genomic_DNA"/>
</dbReference>
<dbReference type="AlphaFoldDB" id="A0AAP7CBN0"/>
<gene>
    <name evidence="4" type="ORF">HC138_03300</name>
</gene>
<dbReference type="GO" id="GO:1901137">
    <property type="term" value="P:carbohydrate derivative biosynthetic process"/>
    <property type="evidence" value="ECO:0007669"/>
    <property type="project" value="UniProtKB-ARBA"/>
</dbReference>
<dbReference type="Pfam" id="PF13439">
    <property type="entry name" value="Glyco_transf_4"/>
    <property type="match status" value="1"/>
</dbReference>
<organism evidence="4 5">
    <name type="scientific">Corynebacterium coyleae</name>
    <dbReference type="NCBI Taxonomy" id="53374"/>
    <lineage>
        <taxon>Bacteria</taxon>
        <taxon>Bacillati</taxon>
        <taxon>Actinomycetota</taxon>
        <taxon>Actinomycetes</taxon>
        <taxon>Mycobacteriales</taxon>
        <taxon>Corynebacteriaceae</taxon>
        <taxon>Corynebacterium</taxon>
    </lineage>
</organism>
<evidence type="ECO:0000259" key="3">
    <source>
        <dbReference type="Pfam" id="PF13439"/>
    </source>
</evidence>
<reference evidence="4 5" key="1">
    <citation type="submission" date="2020-03" db="EMBL/GenBank/DDBJ databases">
        <title>Draft genome sequences of bacterial isolates from the female urobiome.</title>
        <authorList>
            <person name="Miller-Ensminger T."/>
            <person name="Wolfe A.J."/>
            <person name="Putonti C."/>
        </authorList>
    </citation>
    <scope>NUCLEOTIDE SEQUENCE [LARGE SCALE GENOMIC DNA]</scope>
    <source>
        <strain evidence="4 5">UMB8490</strain>
    </source>
</reference>
<dbReference type="Pfam" id="PF13692">
    <property type="entry name" value="Glyco_trans_1_4"/>
    <property type="match status" value="1"/>
</dbReference>
<keyword evidence="2" id="KW-0808">Transferase</keyword>
<dbReference type="GO" id="GO:0016757">
    <property type="term" value="F:glycosyltransferase activity"/>
    <property type="evidence" value="ECO:0007669"/>
    <property type="project" value="UniProtKB-KW"/>
</dbReference>